<evidence type="ECO:0000313" key="2">
    <source>
        <dbReference type="EMBL" id="KAJ1116783.1"/>
    </source>
</evidence>
<accession>A0AAV7NL19</accession>
<keyword evidence="3" id="KW-1185">Reference proteome</keyword>
<dbReference type="Proteomes" id="UP001066276">
    <property type="component" value="Chromosome 8"/>
</dbReference>
<sequence length="70" mass="7988">MALACPRGTHRSILPHRLPEPDEHHGGSRCLSRKRGRRGETRRWLGGDKEWNGGSRRSGRRRAGHQKRVG</sequence>
<dbReference type="AlphaFoldDB" id="A0AAV7NL19"/>
<evidence type="ECO:0000313" key="3">
    <source>
        <dbReference type="Proteomes" id="UP001066276"/>
    </source>
</evidence>
<comment type="caution">
    <text evidence="2">The sequence shown here is derived from an EMBL/GenBank/DDBJ whole genome shotgun (WGS) entry which is preliminary data.</text>
</comment>
<feature type="compositionally biased region" description="Basic and acidic residues" evidence="1">
    <location>
        <begin position="17"/>
        <end position="26"/>
    </location>
</feature>
<dbReference type="EMBL" id="JANPWB010000012">
    <property type="protein sequence ID" value="KAJ1116783.1"/>
    <property type="molecule type" value="Genomic_DNA"/>
</dbReference>
<proteinExistence type="predicted"/>
<feature type="compositionally biased region" description="Basic residues" evidence="1">
    <location>
        <begin position="57"/>
        <end position="70"/>
    </location>
</feature>
<feature type="region of interest" description="Disordered" evidence="1">
    <location>
        <begin position="1"/>
        <end position="70"/>
    </location>
</feature>
<reference evidence="2" key="1">
    <citation type="journal article" date="2022" name="bioRxiv">
        <title>Sequencing and chromosome-scale assembly of the giantPleurodeles waltlgenome.</title>
        <authorList>
            <person name="Brown T."/>
            <person name="Elewa A."/>
            <person name="Iarovenko S."/>
            <person name="Subramanian E."/>
            <person name="Araus A.J."/>
            <person name="Petzold A."/>
            <person name="Susuki M."/>
            <person name="Suzuki K.-i.T."/>
            <person name="Hayashi T."/>
            <person name="Toyoda A."/>
            <person name="Oliveira C."/>
            <person name="Osipova E."/>
            <person name="Leigh N.D."/>
            <person name="Simon A."/>
            <person name="Yun M.H."/>
        </authorList>
    </citation>
    <scope>NUCLEOTIDE SEQUENCE</scope>
    <source>
        <strain evidence="2">20211129_DDA</strain>
        <tissue evidence="2">Liver</tissue>
    </source>
</reference>
<feature type="compositionally biased region" description="Basic and acidic residues" evidence="1">
    <location>
        <begin position="38"/>
        <end position="51"/>
    </location>
</feature>
<gene>
    <name evidence="2" type="ORF">NDU88_004989</name>
</gene>
<evidence type="ECO:0000256" key="1">
    <source>
        <dbReference type="SAM" id="MobiDB-lite"/>
    </source>
</evidence>
<organism evidence="2 3">
    <name type="scientific">Pleurodeles waltl</name>
    <name type="common">Iberian ribbed newt</name>
    <dbReference type="NCBI Taxonomy" id="8319"/>
    <lineage>
        <taxon>Eukaryota</taxon>
        <taxon>Metazoa</taxon>
        <taxon>Chordata</taxon>
        <taxon>Craniata</taxon>
        <taxon>Vertebrata</taxon>
        <taxon>Euteleostomi</taxon>
        <taxon>Amphibia</taxon>
        <taxon>Batrachia</taxon>
        <taxon>Caudata</taxon>
        <taxon>Salamandroidea</taxon>
        <taxon>Salamandridae</taxon>
        <taxon>Pleurodelinae</taxon>
        <taxon>Pleurodeles</taxon>
    </lineage>
</organism>
<protein>
    <submittedName>
        <fullName evidence="2">Uncharacterized protein</fullName>
    </submittedName>
</protein>
<name>A0AAV7NL19_PLEWA</name>